<name>A0A026WEQ6_OOCBI</name>
<accession>A0A026WEQ6</accession>
<reference evidence="2 3" key="1">
    <citation type="journal article" date="2014" name="Curr. Biol.">
        <title>The genome of the clonal raider ant Cerapachys biroi.</title>
        <authorList>
            <person name="Oxley P.R."/>
            <person name="Ji L."/>
            <person name="Fetter-Pruneda I."/>
            <person name="McKenzie S.K."/>
            <person name="Li C."/>
            <person name="Hu H."/>
            <person name="Zhang G."/>
            <person name="Kronauer D.J."/>
        </authorList>
    </citation>
    <scope>NUCLEOTIDE SEQUENCE [LARGE SCALE GENOMIC DNA]</scope>
</reference>
<keyword evidence="3" id="KW-1185">Reference proteome</keyword>
<organism evidence="2 3">
    <name type="scientific">Ooceraea biroi</name>
    <name type="common">Clonal raider ant</name>
    <name type="synonym">Cerapachys biroi</name>
    <dbReference type="NCBI Taxonomy" id="2015173"/>
    <lineage>
        <taxon>Eukaryota</taxon>
        <taxon>Metazoa</taxon>
        <taxon>Ecdysozoa</taxon>
        <taxon>Arthropoda</taxon>
        <taxon>Hexapoda</taxon>
        <taxon>Insecta</taxon>
        <taxon>Pterygota</taxon>
        <taxon>Neoptera</taxon>
        <taxon>Endopterygota</taxon>
        <taxon>Hymenoptera</taxon>
        <taxon>Apocrita</taxon>
        <taxon>Aculeata</taxon>
        <taxon>Formicoidea</taxon>
        <taxon>Formicidae</taxon>
        <taxon>Dorylinae</taxon>
        <taxon>Ooceraea</taxon>
    </lineage>
</organism>
<feature type="compositionally biased region" description="Basic and acidic residues" evidence="1">
    <location>
        <begin position="44"/>
        <end position="61"/>
    </location>
</feature>
<evidence type="ECO:0000313" key="2">
    <source>
        <dbReference type="EMBL" id="EZA54121.1"/>
    </source>
</evidence>
<gene>
    <name evidence="2" type="ORF">X777_05971</name>
</gene>
<feature type="region of interest" description="Disordered" evidence="1">
    <location>
        <begin position="28"/>
        <end position="84"/>
    </location>
</feature>
<evidence type="ECO:0000313" key="3">
    <source>
        <dbReference type="Proteomes" id="UP000053097"/>
    </source>
</evidence>
<protein>
    <submittedName>
        <fullName evidence="2">Uncharacterized protein</fullName>
    </submittedName>
</protein>
<evidence type="ECO:0000256" key="1">
    <source>
        <dbReference type="SAM" id="MobiDB-lite"/>
    </source>
</evidence>
<proteinExistence type="predicted"/>
<sequence>MSLPRGVIITRSNAARRVIDFVDAAARRRSARRDVRKRHGDHKKLREEARGNCRSSGDEMVHLPGRYPPEDEDQRRANSHDVDKVGRWAATRWVPGGSTGVHQGGT</sequence>
<dbReference type="Proteomes" id="UP000053097">
    <property type="component" value="Unassembled WGS sequence"/>
</dbReference>
<dbReference type="EMBL" id="KK107260">
    <property type="protein sequence ID" value="EZA54121.1"/>
    <property type="molecule type" value="Genomic_DNA"/>
</dbReference>
<feature type="compositionally biased region" description="Basic and acidic residues" evidence="1">
    <location>
        <begin position="73"/>
        <end position="84"/>
    </location>
</feature>
<dbReference type="AlphaFoldDB" id="A0A026WEQ6"/>
<feature type="compositionally biased region" description="Basic residues" evidence="1">
    <location>
        <begin position="28"/>
        <end position="43"/>
    </location>
</feature>